<dbReference type="Pfam" id="PF00587">
    <property type="entry name" value="tRNA-synt_2b"/>
    <property type="match status" value="1"/>
</dbReference>
<dbReference type="PANTHER" id="PTHR11778">
    <property type="entry name" value="SERYL-TRNA SYNTHETASE"/>
    <property type="match status" value="1"/>
</dbReference>
<dbReference type="GO" id="GO:0005737">
    <property type="term" value="C:cytoplasm"/>
    <property type="evidence" value="ECO:0007669"/>
    <property type="project" value="UniProtKB-SubCell"/>
</dbReference>
<dbReference type="Proteomes" id="UP000625711">
    <property type="component" value="Unassembled WGS sequence"/>
</dbReference>
<dbReference type="InterPro" id="IPR010978">
    <property type="entry name" value="tRNA-bd_arm"/>
</dbReference>
<keyword evidence="9" id="KW-0547">Nucleotide-binding</keyword>
<dbReference type="Gene3D" id="1.10.287.40">
    <property type="entry name" value="Serine-tRNA synthetase, tRNA binding domain"/>
    <property type="match status" value="1"/>
</dbReference>
<keyword evidence="12" id="KW-0067">ATP-binding</keyword>
<evidence type="ECO:0000256" key="12">
    <source>
        <dbReference type="ARBA" id="ARBA00022840"/>
    </source>
</evidence>
<evidence type="ECO:0000313" key="25">
    <source>
        <dbReference type="Proteomes" id="UP000625711"/>
    </source>
</evidence>
<dbReference type="SUPFAM" id="SSF46589">
    <property type="entry name" value="tRNA-binding arm"/>
    <property type="match status" value="1"/>
</dbReference>
<dbReference type="EMBL" id="JAACXV010014082">
    <property type="protein sequence ID" value="KAF7270532.1"/>
    <property type="molecule type" value="Genomic_DNA"/>
</dbReference>
<comment type="function">
    <text evidence="17">Involved in pre-60S ribosomal particles maturation by promoting the nuclear export of the 60S ribosome.</text>
</comment>
<keyword evidence="8" id="KW-0479">Metal-binding</keyword>
<keyword evidence="13" id="KW-0030">Aminoacyl-tRNA synthetase</keyword>
<keyword evidence="5" id="KW-0963">Cytoplasm</keyword>
<dbReference type="GO" id="GO:0042254">
    <property type="term" value="P:ribosome biogenesis"/>
    <property type="evidence" value="ECO:0007669"/>
    <property type="project" value="UniProtKB-KW"/>
</dbReference>
<dbReference type="GO" id="GO:0006434">
    <property type="term" value="P:seryl-tRNA aminoacylation"/>
    <property type="evidence" value="ECO:0007669"/>
    <property type="project" value="InterPro"/>
</dbReference>
<dbReference type="InterPro" id="IPR002317">
    <property type="entry name" value="Ser-tRNA-ligase_type_1"/>
</dbReference>
<dbReference type="InterPro" id="IPR036236">
    <property type="entry name" value="Znf_C2H2_sf"/>
</dbReference>
<dbReference type="GO" id="GO:0043021">
    <property type="term" value="F:ribonucleoprotein complex binding"/>
    <property type="evidence" value="ECO:0007669"/>
    <property type="project" value="UniProtKB-ARBA"/>
</dbReference>
<dbReference type="GO" id="GO:0004828">
    <property type="term" value="F:serine-tRNA ligase activity"/>
    <property type="evidence" value="ECO:0007669"/>
    <property type="project" value="UniProtKB-EC"/>
</dbReference>
<accession>A0A834I121</accession>
<feature type="domain" description="C2H2-type" evidence="22">
    <location>
        <begin position="58"/>
        <end position="87"/>
    </location>
</feature>
<evidence type="ECO:0000256" key="1">
    <source>
        <dbReference type="ARBA" id="ARBA00004123"/>
    </source>
</evidence>
<dbReference type="InterPro" id="IPR022755">
    <property type="entry name" value="Znf_C2H2_jaz"/>
</dbReference>
<dbReference type="SUPFAM" id="SSF55681">
    <property type="entry name" value="Class II aaRS and biotin synthetases"/>
    <property type="match status" value="1"/>
</dbReference>
<dbReference type="GO" id="GO:0005524">
    <property type="term" value="F:ATP binding"/>
    <property type="evidence" value="ECO:0007669"/>
    <property type="project" value="UniProtKB-KW"/>
</dbReference>
<evidence type="ECO:0000256" key="20">
    <source>
        <dbReference type="PROSITE-ProRule" id="PRU00042"/>
    </source>
</evidence>
<dbReference type="PROSITE" id="PS00028">
    <property type="entry name" value="ZINC_FINGER_C2H2_1"/>
    <property type="match status" value="1"/>
</dbReference>
<proteinExistence type="inferred from homology"/>
<evidence type="ECO:0000259" key="23">
    <source>
        <dbReference type="PROSITE" id="PS50862"/>
    </source>
</evidence>
<evidence type="ECO:0000256" key="8">
    <source>
        <dbReference type="ARBA" id="ARBA00022723"/>
    </source>
</evidence>
<dbReference type="OrthoDB" id="24683at2759"/>
<dbReference type="InterPro" id="IPR006195">
    <property type="entry name" value="aa-tRNA-synth_II"/>
</dbReference>
<dbReference type="InterPro" id="IPR042103">
    <property type="entry name" value="SerRS_1_N_sf"/>
</dbReference>
<keyword evidence="11" id="KW-0862">Zinc</keyword>
<dbReference type="SMART" id="SM00451">
    <property type="entry name" value="ZnF_U1"/>
    <property type="match status" value="1"/>
</dbReference>
<evidence type="ECO:0000256" key="7">
    <source>
        <dbReference type="ARBA" id="ARBA00022598"/>
    </source>
</evidence>
<sequence length="553" mass="64536">MVYKGKKYNSGDTNLKKKYKTKRRVKDLDEINEDIKPENVQKFLNQDVDFDKPGNAQFYCIHCARYFVSNQALQEHFTTKLHKRRLKALEDEPYTIEDSQRAAGQGSWKSVTKRKIETQPIIEPKKIKVESDKAQKSFVLLTPAVDFDEQLKKKYELLDNIKIRKLDIDIDKVEEKWAFLKNIEEQKNNLEKTKTEIGQTIKALIKNNKENKLSDEIEKLKLHLNIIKQDLRHIKSASYSIEEDANLQVLDLPNCLHSQTPRNALLELYKYLENLDTKSKSHMQIGEDKGYLKCMNLFTIYLKSDAALFEFGIQNYFSTKLLHLNYFQFSNADFVKSVIVEGCGTNPYNSSEVLTIENIHCVKNDAINRLHLVGASSLYSFMAYFTKHQIQTSNFPINAFSIGRKYRTHDKNSTKVLFNTNQTSEVTIFRASVNNFILEDILNEVIQIYQPLGYHFRVVLIPAYELKKTESLRLSIQMFSNYFSRYVEVGHVSFYEDYISKRLLLNYSEGKERMYPYVVSGSLVNIQKLLGCVLENNYVNNEPLLTDILYEYI</sequence>
<evidence type="ECO:0000256" key="4">
    <source>
        <dbReference type="ARBA" id="ARBA00012840"/>
    </source>
</evidence>
<keyword evidence="21" id="KW-0175">Coiled coil</keyword>
<evidence type="ECO:0000256" key="11">
    <source>
        <dbReference type="ARBA" id="ARBA00022833"/>
    </source>
</evidence>
<dbReference type="InterPro" id="IPR013087">
    <property type="entry name" value="Znf_C2H2_type"/>
</dbReference>
<dbReference type="PROSITE" id="PS50862">
    <property type="entry name" value="AA_TRNA_LIGASE_II"/>
    <property type="match status" value="1"/>
</dbReference>
<keyword evidence="6" id="KW-0690">Ribosome biogenesis</keyword>
<dbReference type="EC" id="6.1.1.11" evidence="4"/>
<evidence type="ECO:0000256" key="18">
    <source>
        <dbReference type="ARBA" id="ARBA00065398"/>
    </source>
</evidence>
<name>A0A834I121_RHYFE</name>
<dbReference type="InterPro" id="IPR045864">
    <property type="entry name" value="aa-tRNA-synth_II/BPL/LPL"/>
</dbReference>
<evidence type="ECO:0000256" key="5">
    <source>
        <dbReference type="ARBA" id="ARBA00022490"/>
    </source>
</evidence>
<evidence type="ECO:0000256" key="21">
    <source>
        <dbReference type="SAM" id="Coils"/>
    </source>
</evidence>
<feature type="coiled-coil region" evidence="21">
    <location>
        <begin position="180"/>
        <end position="230"/>
    </location>
</feature>
<keyword evidence="10 20" id="KW-0863">Zinc-finger</keyword>
<evidence type="ECO:0000256" key="17">
    <source>
        <dbReference type="ARBA" id="ARBA00057732"/>
    </source>
</evidence>
<dbReference type="FunFam" id="3.30.160.60:FF:000299">
    <property type="entry name" value="Zinc finger protein 593"/>
    <property type="match status" value="1"/>
</dbReference>
<evidence type="ECO:0000256" key="6">
    <source>
        <dbReference type="ARBA" id="ARBA00022517"/>
    </source>
</evidence>
<evidence type="ECO:0000256" key="14">
    <source>
        <dbReference type="ARBA" id="ARBA00023242"/>
    </source>
</evidence>
<evidence type="ECO:0000256" key="3">
    <source>
        <dbReference type="ARBA" id="ARBA00010728"/>
    </source>
</evidence>
<organism evidence="24 25">
    <name type="scientific">Rhynchophorus ferrugineus</name>
    <name type="common">Red palm weevil</name>
    <name type="synonym">Curculio ferrugineus</name>
    <dbReference type="NCBI Taxonomy" id="354439"/>
    <lineage>
        <taxon>Eukaryota</taxon>
        <taxon>Metazoa</taxon>
        <taxon>Ecdysozoa</taxon>
        <taxon>Arthropoda</taxon>
        <taxon>Hexapoda</taxon>
        <taxon>Insecta</taxon>
        <taxon>Pterygota</taxon>
        <taxon>Neoptera</taxon>
        <taxon>Endopterygota</taxon>
        <taxon>Coleoptera</taxon>
        <taxon>Polyphaga</taxon>
        <taxon>Cucujiformia</taxon>
        <taxon>Curculionidae</taxon>
        <taxon>Dryophthorinae</taxon>
        <taxon>Rhynchophorus</taxon>
    </lineage>
</organism>
<dbReference type="PROSITE" id="PS50157">
    <property type="entry name" value="ZINC_FINGER_C2H2_2"/>
    <property type="match status" value="1"/>
</dbReference>
<evidence type="ECO:0000256" key="2">
    <source>
        <dbReference type="ARBA" id="ARBA00004496"/>
    </source>
</evidence>
<reference evidence="24" key="1">
    <citation type="submission" date="2020-08" db="EMBL/GenBank/DDBJ databases">
        <title>Genome sequencing and assembly of the red palm weevil Rhynchophorus ferrugineus.</title>
        <authorList>
            <person name="Dias G.B."/>
            <person name="Bergman C.M."/>
            <person name="Manee M."/>
        </authorList>
    </citation>
    <scope>NUCLEOTIDE SEQUENCE</scope>
    <source>
        <strain evidence="24">AA-2017</strain>
        <tissue evidence="24">Whole larva</tissue>
    </source>
</reference>
<comment type="subcellular location">
    <subcellularLocation>
        <location evidence="2">Cytoplasm</location>
    </subcellularLocation>
    <subcellularLocation>
        <location evidence="1">Nucleus</location>
    </subcellularLocation>
</comment>
<evidence type="ECO:0000313" key="24">
    <source>
        <dbReference type="EMBL" id="KAF7270532.1"/>
    </source>
</evidence>
<comment type="similarity">
    <text evidence="3">Belongs to the class-II aminoacyl-tRNA synthetase family. Type-1 seryl-tRNA synthetase subfamily.</text>
</comment>
<dbReference type="InterPro" id="IPR003604">
    <property type="entry name" value="Matrin/U1-like-C_Znf_C2H2"/>
</dbReference>
<evidence type="ECO:0000259" key="22">
    <source>
        <dbReference type="PROSITE" id="PS50157"/>
    </source>
</evidence>
<dbReference type="GO" id="GO:0005634">
    <property type="term" value="C:nucleus"/>
    <property type="evidence" value="ECO:0007669"/>
    <property type="project" value="UniProtKB-SubCell"/>
</dbReference>
<comment type="caution">
    <text evidence="24">The sequence shown here is derived from an EMBL/GenBank/DDBJ whole genome shotgun (WGS) entry which is preliminary data.</text>
</comment>
<evidence type="ECO:0000256" key="13">
    <source>
        <dbReference type="ARBA" id="ARBA00023146"/>
    </source>
</evidence>
<comment type="similarity">
    <text evidence="16">Belongs to the ZNF593/BUD20 C2H2-type zinc-finger protein family.</text>
</comment>
<dbReference type="Gene3D" id="3.30.160.60">
    <property type="entry name" value="Classic Zinc Finger"/>
    <property type="match status" value="1"/>
</dbReference>
<dbReference type="SUPFAM" id="SSF57667">
    <property type="entry name" value="beta-beta-alpha zinc fingers"/>
    <property type="match status" value="1"/>
</dbReference>
<evidence type="ECO:0000256" key="19">
    <source>
        <dbReference type="ARBA" id="ARBA00068297"/>
    </source>
</evidence>
<keyword evidence="25" id="KW-1185">Reference proteome</keyword>
<evidence type="ECO:0000256" key="16">
    <source>
        <dbReference type="ARBA" id="ARBA00038064"/>
    </source>
</evidence>
<dbReference type="AlphaFoldDB" id="A0A834I121"/>
<dbReference type="GO" id="GO:0003676">
    <property type="term" value="F:nucleic acid binding"/>
    <property type="evidence" value="ECO:0007669"/>
    <property type="project" value="InterPro"/>
</dbReference>
<protein>
    <recommendedName>
        <fullName evidence="19">Zinc finger protein 593 homolog</fullName>
        <ecNumber evidence="4">6.1.1.11</ecNumber>
    </recommendedName>
    <alternativeName>
        <fullName evidence="15">Seryl-tRNA synthetase</fullName>
    </alternativeName>
</protein>
<evidence type="ECO:0000256" key="9">
    <source>
        <dbReference type="ARBA" id="ARBA00022741"/>
    </source>
</evidence>
<comment type="subunit">
    <text evidence="18">Associates with pre-60S ribosomal particles; released from the pre-60S particle very early in the cytoplasm.</text>
</comment>
<dbReference type="Gene3D" id="3.30.930.10">
    <property type="entry name" value="Bira Bifunctional Protein, Domain 2"/>
    <property type="match status" value="1"/>
</dbReference>
<evidence type="ECO:0000256" key="10">
    <source>
        <dbReference type="ARBA" id="ARBA00022771"/>
    </source>
</evidence>
<dbReference type="GO" id="GO:0008270">
    <property type="term" value="F:zinc ion binding"/>
    <property type="evidence" value="ECO:0007669"/>
    <property type="project" value="UniProtKB-KW"/>
</dbReference>
<dbReference type="InterPro" id="IPR002314">
    <property type="entry name" value="aa-tRNA-synt_IIb"/>
</dbReference>
<keyword evidence="7" id="KW-0436">Ligase</keyword>
<feature type="domain" description="Aminoacyl-transfer RNA synthetases class-II family profile" evidence="23">
    <location>
        <begin position="308"/>
        <end position="543"/>
    </location>
</feature>
<dbReference type="Pfam" id="PF12171">
    <property type="entry name" value="zf-C2H2_jaz"/>
    <property type="match status" value="1"/>
</dbReference>
<evidence type="ECO:0000256" key="15">
    <source>
        <dbReference type="ARBA" id="ARBA00031113"/>
    </source>
</evidence>
<keyword evidence="14" id="KW-0539">Nucleus</keyword>
<gene>
    <name evidence="24" type="ORF">GWI33_016490</name>
</gene>